<comment type="caution">
    <text evidence="2">The sequence shown here is derived from an EMBL/GenBank/DDBJ whole genome shotgun (WGS) entry which is preliminary data.</text>
</comment>
<organism evidence="2 3">
    <name type="scientific">Paraliobacillus ryukyuensis</name>
    <dbReference type="NCBI Taxonomy" id="200904"/>
    <lineage>
        <taxon>Bacteria</taxon>
        <taxon>Bacillati</taxon>
        <taxon>Bacillota</taxon>
        <taxon>Bacilli</taxon>
        <taxon>Bacillales</taxon>
        <taxon>Bacillaceae</taxon>
        <taxon>Paraliobacillus</taxon>
    </lineage>
</organism>
<dbReference type="Proteomes" id="UP000252254">
    <property type="component" value="Unassembled WGS sequence"/>
</dbReference>
<reference evidence="2 3" key="1">
    <citation type="submission" date="2018-06" db="EMBL/GenBank/DDBJ databases">
        <title>Genomic Encyclopedia of Type Strains, Phase IV (KMG-IV): sequencing the most valuable type-strain genomes for metagenomic binning, comparative biology and taxonomic classification.</title>
        <authorList>
            <person name="Goeker M."/>
        </authorList>
    </citation>
    <scope>NUCLEOTIDE SEQUENCE [LARGE SCALE GENOMIC DNA]</scope>
    <source>
        <strain evidence="2 3">DSM 15140</strain>
    </source>
</reference>
<name>A0A366DNY1_9BACI</name>
<dbReference type="Pfam" id="PF04404">
    <property type="entry name" value="ERF"/>
    <property type="match status" value="1"/>
</dbReference>
<evidence type="ECO:0000313" key="3">
    <source>
        <dbReference type="Proteomes" id="UP000252254"/>
    </source>
</evidence>
<gene>
    <name evidence="2" type="ORF">DES48_1255</name>
</gene>
<dbReference type="OrthoDB" id="149299at2"/>
<dbReference type="AlphaFoldDB" id="A0A366DNY1"/>
<evidence type="ECO:0000256" key="1">
    <source>
        <dbReference type="SAM" id="MobiDB-lite"/>
    </source>
</evidence>
<evidence type="ECO:0000313" key="2">
    <source>
        <dbReference type="EMBL" id="RBO90994.1"/>
    </source>
</evidence>
<feature type="compositionally biased region" description="Polar residues" evidence="1">
    <location>
        <begin position="139"/>
        <end position="156"/>
    </location>
</feature>
<proteinExistence type="predicted"/>
<keyword evidence="3" id="KW-1185">Reference proteome</keyword>
<dbReference type="InterPro" id="IPR007499">
    <property type="entry name" value="ERF_bacteria_virus"/>
</dbReference>
<accession>A0A366DNY1</accession>
<feature type="region of interest" description="Disordered" evidence="1">
    <location>
        <begin position="133"/>
        <end position="156"/>
    </location>
</feature>
<sequence length="215" mass="23581">MIFSESNTKIAPALAKAWSELENPKHNSSVKVNTKSGSSYTFDYTDLGGILDEAKRVYKENDLVIVQNAYTNVLDGKQFVSVETMILHSSGEFVKSEPLQMQASTSIQDMGGQVTYMKRYSLSAMLGIATEKDDDANGASGNDYEQTSKQTKQASSKQVGLIKMQVKKIASAKSKNDEDIYQALKVSDVTKLTSNQASKAITTLNKWVEQLQEGA</sequence>
<dbReference type="RefSeq" id="WP_113870223.1">
    <property type="nucleotide sequence ID" value="NZ_BAABQN010000023.1"/>
</dbReference>
<dbReference type="EMBL" id="QNRI01000025">
    <property type="protein sequence ID" value="RBO90994.1"/>
    <property type="molecule type" value="Genomic_DNA"/>
</dbReference>
<protein>
    <submittedName>
        <fullName evidence="2">ERF superfamily protein</fullName>
    </submittedName>
</protein>